<keyword evidence="1" id="KW-0472">Membrane</keyword>
<dbReference type="AlphaFoldDB" id="A0A7Z7QP92"/>
<feature type="transmembrane region" description="Helical" evidence="1">
    <location>
        <begin position="240"/>
        <end position="258"/>
    </location>
</feature>
<feature type="transmembrane region" description="Helical" evidence="1">
    <location>
        <begin position="186"/>
        <end position="204"/>
    </location>
</feature>
<keyword evidence="3" id="KW-0503">Monooxygenase</keyword>
<dbReference type="PANTHER" id="PTHR38457">
    <property type="entry name" value="REGULATOR ABRB-RELATED"/>
    <property type="match status" value="1"/>
</dbReference>
<dbReference type="Proteomes" id="UP000264146">
    <property type="component" value="Chromosome"/>
</dbReference>
<keyword evidence="1" id="KW-1133">Transmembrane helix</keyword>
<feature type="transmembrane region" description="Helical" evidence="1">
    <location>
        <begin position="328"/>
        <end position="348"/>
    </location>
</feature>
<dbReference type="GO" id="GO:0016020">
    <property type="term" value="C:membrane"/>
    <property type="evidence" value="ECO:0007669"/>
    <property type="project" value="InterPro"/>
</dbReference>
<keyword evidence="1" id="KW-0812">Transmembrane</keyword>
<dbReference type="EMBL" id="LR962863">
    <property type="protein sequence ID" value="CAD7359538.1"/>
    <property type="molecule type" value="Genomic_DNA"/>
</dbReference>
<dbReference type="PANTHER" id="PTHR38457:SF1">
    <property type="entry name" value="REGULATOR ABRB-RELATED"/>
    <property type="match status" value="1"/>
</dbReference>
<evidence type="ECO:0000313" key="2">
    <source>
        <dbReference type="EMBL" id="CAD7359538.1"/>
    </source>
</evidence>
<dbReference type="EMBL" id="UHEF01000001">
    <property type="protein sequence ID" value="SUM88542.1"/>
    <property type="molecule type" value="Genomic_DNA"/>
</dbReference>
<feature type="transmembrane region" description="Helical" evidence="1">
    <location>
        <begin position="7"/>
        <end position="23"/>
    </location>
</feature>
<name>A0A7Z7QP92_STASC</name>
<evidence type="ECO:0000313" key="4">
    <source>
        <dbReference type="Proteomes" id="UP000264146"/>
    </source>
</evidence>
<dbReference type="NCBIfam" id="TIGR03082">
    <property type="entry name" value="Gneg_AbrB_dup"/>
    <property type="match status" value="2"/>
</dbReference>
<dbReference type="Pfam" id="PF05145">
    <property type="entry name" value="AbrB"/>
    <property type="match status" value="1"/>
</dbReference>
<feature type="transmembrane region" description="Helical" evidence="1">
    <location>
        <begin position="85"/>
        <end position="104"/>
    </location>
</feature>
<protein>
    <submittedName>
        <fullName evidence="3">Ammonia monooxygenase</fullName>
    </submittedName>
</protein>
<dbReference type="PIRSF" id="PIRSF038991">
    <property type="entry name" value="Protein_AbrB"/>
    <property type="match status" value="1"/>
</dbReference>
<gene>
    <name evidence="3" type="ORF">NCTC12218_01190</name>
</gene>
<dbReference type="InterPro" id="IPR007820">
    <property type="entry name" value="AbrB_fam"/>
</dbReference>
<feature type="transmembrane region" description="Helical" evidence="1">
    <location>
        <begin position="145"/>
        <end position="166"/>
    </location>
</feature>
<reference evidence="2 4" key="2">
    <citation type="submission" date="2020-11" db="EMBL/GenBank/DDBJ databases">
        <authorList>
            <consortium name="Pathogen Informatics"/>
        </authorList>
    </citation>
    <scope>NUCLEOTIDE SEQUENCE [LARGE SCALE GENOMIC DNA]</scope>
    <source>
        <strain evidence="2 4">NCTC12218</strain>
    </source>
</reference>
<keyword evidence="3" id="KW-0560">Oxidoreductase</keyword>
<proteinExistence type="predicted"/>
<sequence length="360" mass="40550">MTRKHHINSFIVLGLSIIFGLILLRLHLILPWMFGPILASLFVIKVLKLEVNWPQWLSELGLIMLGVQIGTSFTKNVIDDIKNDWFSIILVSVLLLVLSLIVSIGFRKIARVNRETALLSVIPGALSQMLVMAEENKRADILVVSLTQTSRIIFVVILVPFISYFFKDADGSQTEMQHMHLLTEVLTFKDILIIGLGICVVYILMKWIHFPTKMLLAPILVLIVWNMVTERTFTLDAPIIAGAQIIYMIRVGIQIAHLTEQFKGRIAVAIAYQNILLIFGTLLMVILIHLFNPASINNLFLSAAPGGMSQIVLVALDTGGDVAMISSYHIFRIFFILFLIAPLISLIFKYQDRKNKRNTS</sequence>
<evidence type="ECO:0000313" key="3">
    <source>
        <dbReference type="EMBL" id="SUM88542.1"/>
    </source>
</evidence>
<dbReference type="GO" id="GO:0010468">
    <property type="term" value="P:regulation of gene expression"/>
    <property type="evidence" value="ECO:0007669"/>
    <property type="project" value="InterPro"/>
</dbReference>
<feature type="transmembrane region" description="Helical" evidence="1">
    <location>
        <begin position="210"/>
        <end position="228"/>
    </location>
</feature>
<feature type="transmembrane region" description="Helical" evidence="1">
    <location>
        <begin position="270"/>
        <end position="291"/>
    </location>
</feature>
<reference evidence="3" key="1">
    <citation type="submission" date="2018-06" db="EMBL/GenBank/DDBJ databases">
        <authorList>
            <consortium name="Pathogen Informatics"/>
            <person name="Doyle S."/>
        </authorList>
    </citation>
    <scope>NUCLEOTIDE SEQUENCE [LARGE SCALE GENOMIC DNA]</scope>
    <source>
        <strain evidence="3">NCTC12218</strain>
    </source>
</reference>
<accession>A0A7Z7QP92</accession>
<organism evidence="3">
    <name type="scientific">Staphylococcus schleiferi</name>
    <dbReference type="NCBI Taxonomy" id="1295"/>
    <lineage>
        <taxon>Bacteria</taxon>
        <taxon>Bacillati</taxon>
        <taxon>Bacillota</taxon>
        <taxon>Bacilli</taxon>
        <taxon>Bacillales</taxon>
        <taxon>Staphylococcaceae</taxon>
        <taxon>Staphylococcus</taxon>
    </lineage>
</organism>
<dbReference type="GO" id="GO:0004497">
    <property type="term" value="F:monooxygenase activity"/>
    <property type="evidence" value="ECO:0007669"/>
    <property type="project" value="UniProtKB-KW"/>
</dbReference>
<dbReference type="RefSeq" id="WP_126496240.1">
    <property type="nucleotide sequence ID" value="NZ_LR962863.1"/>
</dbReference>
<evidence type="ECO:0000256" key="1">
    <source>
        <dbReference type="SAM" id="Phobius"/>
    </source>
</evidence>
<dbReference type="InterPro" id="IPR017516">
    <property type="entry name" value="AbrB_dup"/>
</dbReference>